<dbReference type="EMBL" id="VOLT01000031">
    <property type="protein sequence ID" value="TWX63252.1"/>
    <property type="molecule type" value="Genomic_DNA"/>
</dbReference>
<dbReference type="RefSeq" id="WP_146792024.1">
    <property type="nucleotide sequence ID" value="NZ_VOLT01000031.1"/>
</dbReference>
<protein>
    <submittedName>
        <fullName evidence="3">IS110 family transposase</fullName>
    </submittedName>
</protein>
<dbReference type="GO" id="GO:0006313">
    <property type="term" value="P:DNA transposition"/>
    <property type="evidence" value="ECO:0007669"/>
    <property type="project" value="InterPro"/>
</dbReference>
<proteinExistence type="predicted"/>
<dbReference type="InterPro" id="IPR002525">
    <property type="entry name" value="Transp_IS110-like_N"/>
</dbReference>
<dbReference type="NCBIfam" id="NF033542">
    <property type="entry name" value="transpos_IS110"/>
    <property type="match status" value="1"/>
</dbReference>
<evidence type="ECO:0000259" key="1">
    <source>
        <dbReference type="Pfam" id="PF01548"/>
    </source>
</evidence>
<feature type="domain" description="Transposase IS116/IS110/IS902 C-terminal" evidence="2">
    <location>
        <begin position="211"/>
        <end position="288"/>
    </location>
</feature>
<feature type="domain" description="Transposase IS110-like N-terminal" evidence="1">
    <location>
        <begin position="7"/>
        <end position="146"/>
    </location>
</feature>
<evidence type="ECO:0000259" key="2">
    <source>
        <dbReference type="Pfam" id="PF02371"/>
    </source>
</evidence>
<comment type="caution">
    <text evidence="3">The sequence shown here is derived from an EMBL/GenBank/DDBJ whole genome shotgun (WGS) entry which is preliminary data.</text>
</comment>
<evidence type="ECO:0000313" key="4">
    <source>
        <dbReference type="Proteomes" id="UP000321822"/>
    </source>
</evidence>
<evidence type="ECO:0000313" key="3">
    <source>
        <dbReference type="EMBL" id="TWX63252.1"/>
    </source>
</evidence>
<dbReference type="AlphaFoldDB" id="A0A5C6Q367"/>
<dbReference type="PANTHER" id="PTHR33055:SF3">
    <property type="entry name" value="PUTATIVE TRANSPOSASE FOR IS117-RELATED"/>
    <property type="match status" value="1"/>
</dbReference>
<gene>
    <name evidence="3" type="ORF">ESZ36_22400</name>
</gene>
<organism evidence="3 4">
    <name type="scientific">Colwellia demingiae</name>
    <dbReference type="NCBI Taxonomy" id="89401"/>
    <lineage>
        <taxon>Bacteria</taxon>
        <taxon>Pseudomonadati</taxon>
        <taxon>Pseudomonadota</taxon>
        <taxon>Gammaproteobacteria</taxon>
        <taxon>Alteromonadales</taxon>
        <taxon>Colwelliaceae</taxon>
        <taxon>Colwellia</taxon>
    </lineage>
</organism>
<reference evidence="3 4" key="1">
    <citation type="submission" date="2019-07" db="EMBL/GenBank/DDBJ databases">
        <title>Genomes of sea-ice associated Colwellia species.</title>
        <authorList>
            <person name="Bowman J.P."/>
        </authorList>
    </citation>
    <scope>NUCLEOTIDE SEQUENCE [LARGE SCALE GENOMIC DNA]</scope>
    <source>
        <strain evidence="3 4">ACAM 459</strain>
    </source>
</reference>
<sequence length="340" mass="38039">MSTINILGIDIGKSTFHLVGHDLSGREVYRKKLSRSKLIQYLSNSELTTIAMEACGGSHWLARKCQEFGHKVLLIPPQYVKPYVKTNKNDFIDADAIAEAATRPTMRFVSVKTESSQVISVIQRVRSSYLKDRTACMSRIGSILLEFGMAFPKSHAKMKTLFQWLAEHGEPIPPMLLLELRDHHDFYLKLNQLILTQDKKLKEIVSNDERAQLLKTIPGVGDLTASRCLSDISNVADFKNGRHLAAWIGLVPRQFTTGGKPTLLGISKRGNKGLRELFVHGARAVLVRPEKAVAVFGNWILELLSRKPFNVVVVALANKLARIAWSVLSTKQAFEVRVQA</sequence>
<dbReference type="Proteomes" id="UP000321822">
    <property type="component" value="Unassembled WGS sequence"/>
</dbReference>
<keyword evidence="4" id="KW-1185">Reference proteome</keyword>
<dbReference type="PANTHER" id="PTHR33055">
    <property type="entry name" value="TRANSPOSASE FOR INSERTION SEQUENCE ELEMENT IS1111A"/>
    <property type="match status" value="1"/>
</dbReference>
<dbReference type="OrthoDB" id="5289737at2"/>
<dbReference type="Pfam" id="PF02371">
    <property type="entry name" value="Transposase_20"/>
    <property type="match status" value="1"/>
</dbReference>
<accession>A0A5C6Q367</accession>
<dbReference type="GO" id="GO:0003677">
    <property type="term" value="F:DNA binding"/>
    <property type="evidence" value="ECO:0007669"/>
    <property type="project" value="InterPro"/>
</dbReference>
<dbReference type="Pfam" id="PF01548">
    <property type="entry name" value="DEDD_Tnp_IS110"/>
    <property type="match status" value="1"/>
</dbReference>
<dbReference type="GO" id="GO:0004803">
    <property type="term" value="F:transposase activity"/>
    <property type="evidence" value="ECO:0007669"/>
    <property type="project" value="InterPro"/>
</dbReference>
<name>A0A5C6Q367_9GAMM</name>
<dbReference type="InterPro" id="IPR003346">
    <property type="entry name" value="Transposase_20"/>
</dbReference>
<dbReference type="InterPro" id="IPR047650">
    <property type="entry name" value="Transpos_IS110"/>
</dbReference>